<sequence>MHWINPCMSSLAGYWLLDECSDNSTKDANFTKQFLSTGLKLWIVSANYFMWAFGVHGTMFYVGSMHTQLVLRIGKYLNRFQQDFSQKKKWAAVMYRKIQILTTLNNEVFQVPLLTIVLSNISAISFCLTGLVRIEWKQENIAALLVFTTIYVDAVMGHIVMTSALKRNGSRVQSIEDGDLQTKKGVASRIESKTKVGSNNYLEESTPLHLMDAAVGFAVQLLLLDA</sequence>
<evidence type="ECO:0000313" key="3">
    <source>
        <dbReference type="Proteomes" id="UP001642540"/>
    </source>
</evidence>
<accession>A0ABP1S7F3</accession>
<evidence type="ECO:0000256" key="1">
    <source>
        <dbReference type="SAM" id="Phobius"/>
    </source>
</evidence>
<dbReference type="EMBL" id="CAXLJM020000164">
    <property type="protein sequence ID" value="CAL8146060.1"/>
    <property type="molecule type" value="Genomic_DNA"/>
</dbReference>
<feature type="transmembrane region" description="Helical" evidence="1">
    <location>
        <begin position="111"/>
        <end position="134"/>
    </location>
</feature>
<keyword evidence="3" id="KW-1185">Reference proteome</keyword>
<evidence type="ECO:0000313" key="2">
    <source>
        <dbReference type="EMBL" id="CAL8146060.1"/>
    </source>
</evidence>
<keyword evidence="1" id="KW-0472">Membrane</keyword>
<gene>
    <name evidence="2" type="ORF">ODALV1_LOCUS30690</name>
</gene>
<organism evidence="2 3">
    <name type="scientific">Orchesella dallaii</name>
    <dbReference type="NCBI Taxonomy" id="48710"/>
    <lineage>
        <taxon>Eukaryota</taxon>
        <taxon>Metazoa</taxon>
        <taxon>Ecdysozoa</taxon>
        <taxon>Arthropoda</taxon>
        <taxon>Hexapoda</taxon>
        <taxon>Collembola</taxon>
        <taxon>Entomobryomorpha</taxon>
        <taxon>Entomobryoidea</taxon>
        <taxon>Orchesellidae</taxon>
        <taxon>Orchesellinae</taxon>
        <taxon>Orchesella</taxon>
    </lineage>
</organism>
<feature type="transmembrane region" description="Helical" evidence="1">
    <location>
        <begin position="41"/>
        <end position="62"/>
    </location>
</feature>
<name>A0ABP1S7F3_9HEXA</name>
<keyword evidence="1" id="KW-1133">Transmembrane helix</keyword>
<keyword evidence="1" id="KW-0812">Transmembrane</keyword>
<comment type="caution">
    <text evidence="2">The sequence shown here is derived from an EMBL/GenBank/DDBJ whole genome shotgun (WGS) entry which is preliminary data.</text>
</comment>
<dbReference type="Proteomes" id="UP001642540">
    <property type="component" value="Unassembled WGS sequence"/>
</dbReference>
<proteinExistence type="predicted"/>
<protein>
    <submittedName>
        <fullName evidence="2">Uncharacterized protein</fullName>
    </submittedName>
</protein>
<feature type="transmembrane region" description="Helical" evidence="1">
    <location>
        <begin position="141"/>
        <end position="161"/>
    </location>
</feature>
<reference evidence="2 3" key="1">
    <citation type="submission" date="2024-08" db="EMBL/GenBank/DDBJ databases">
        <authorList>
            <person name="Cucini C."/>
            <person name="Frati F."/>
        </authorList>
    </citation>
    <scope>NUCLEOTIDE SEQUENCE [LARGE SCALE GENOMIC DNA]</scope>
</reference>